<dbReference type="Proteomes" id="UP000598350">
    <property type="component" value="Unassembled WGS sequence"/>
</dbReference>
<gene>
    <name evidence="2" type="ORF">HPE63_08850</name>
</gene>
<keyword evidence="3" id="KW-1185">Reference proteome</keyword>
<dbReference type="PANTHER" id="PTHR32385:SF15">
    <property type="entry name" value="INOSITOL PHOSPHOCERAMIDE MANNOSYLTRANSFERASE 1"/>
    <property type="match status" value="1"/>
</dbReference>
<evidence type="ECO:0000313" key="3">
    <source>
        <dbReference type="Proteomes" id="UP000598350"/>
    </source>
</evidence>
<reference evidence="2 3" key="1">
    <citation type="submission" date="2020-05" db="EMBL/GenBank/DDBJ databases">
        <title>The draft genome sequence of Maribacter arenosus CAU 1321.</title>
        <authorList>
            <person name="Mu L."/>
        </authorList>
    </citation>
    <scope>NUCLEOTIDE SEQUENCE [LARGE SCALE GENOMIC DNA]</scope>
    <source>
        <strain evidence="2 3">CAU 1321</strain>
    </source>
</reference>
<dbReference type="Pfam" id="PF04488">
    <property type="entry name" value="Gly_transf_sug"/>
    <property type="match status" value="1"/>
</dbReference>
<dbReference type="SUPFAM" id="SSF53448">
    <property type="entry name" value="Nucleotide-diphospho-sugar transferases"/>
    <property type="match status" value="1"/>
</dbReference>
<dbReference type="RefSeq" id="WP_188313912.1">
    <property type="nucleotide sequence ID" value="NZ_JABTCG010000003.1"/>
</dbReference>
<dbReference type="PANTHER" id="PTHR32385">
    <property type="entry name" value="MANNOSYL PHOSPHORYLINOSITOL CERAMIDE SYNTHASE"/>
    <property type="match status" value="1"/>
</dbReference>
<sequence length="264" mass="31124">MIPKIIHYSWFSNDPIPDHIKKMMETWKMHMPEYEYRLWDGKKLAKIDNAFANEAVSVRKWAFASDFLRLYAVYHHGGIWFDTDIEVYKSFDPLLNNRVFIANEAGAKGYGKKFHWLTAHCFGAEKGHPFIKDCLDFYLERNFIRTKSKNFPPHFQFDLTISPEVLATIALNYGYDSNGFKDEEQFLKEGIHVYPSDFLDSPQYKSMKRVYSIHREAGSWRPGNEGKMPNYKGTNPKKGKIIHYFKILFQKTLLKFNIAIIRVR</sequence>
<dbReference type="InterPro" id="IPR007577">
    <property type="entry name" value="GlycoTrfase_DXD_sugar-bd_CS"/>
</dbReference>
<dbReference type="InterPro" id="IPR051706">
    <property type="entry name" value="Glycosyltransferase_domain"/>
</dbReference>
<evidence type="ECO:0008006" key="4">
    <source>
        <dbReference type="Google" id="ProtNLM"/>
    </source>
</evidence>
<name>A0ABR7VAT3_9FLAO</name>
<accession>A0ABR7VAT3</accession>
<organism evidence="2 3">
    <name type="scientific">Maribacter arenosus</name>
    <dbReference type="NCBI Taxonomy" id="1854708"/>
    <lineage>
        <taxon>Bacteria</taxon>
        <taxon>Pseudomonadati</taxon>
        <taxon>Bacteroidota</taxon>
        <taxon>Flavobacteriia</taxon>
        <taxon>Flavobacteriales</taxon>
        <taxon>Flavobacteriaceae</taxon>
        <taxon>Maribacter</taxon>
    </lineage>
</organism>
<protein>
    <recommendedName>
        <fullName evidence="4">Glycosyltransferase sugar-binding region containing DXD motif-containing protein</fullName>
    </recommendedName>
</protein>
<comment type="caution">
    <text evidence="2">The sequence shown here is derived from an EMBL/GenBank/DDBJ whole genome shotgun (WGS) entry which is preliminary data.</text>
</comment>
<keyword evidence="1" id="KW-0808">Transferase</keyword>
<evidence type="ECO:0000256" key="1">
    <source>
        <dbReference type="ARBA" id="ARBA00022679"/>
    </source>
</evidence>
<evidence type="ECO:0000313" key="2">
    <source>
        <dbReference type="EMBL" id="MBD0850775.1"/>
    </source>
</evidence>
<dbReference type="InterPro" id="IPR029044">
    <property type="entry name" value="Nucleotide-diphossugar_trans"/>
</dbReference>
<dbReference type="EMBL" id="JABTCG010000003">
    <property type="protein sequence ID" value="MBD0850775.1"/>
    <property type="molecule type" value="Genomic_DNA"/>
</dbReference>
<proteinExistence type="predicted"/>
<dbReference type="Gene3D" id="3.90.550.20">
    <property type="match status" value="1"/>
</dbReference>